<accession>A0ACB9YHI1</accession>
<evidence type="ECO:0000313" key="1">
    <source>
        <dbReference type="EMBL" id="KAI4858495.1"/>
    </source>
</evidence>
<dbReference type="Proteomes" id="UP001497700">
    <property type="component" value="Unassembled WGS sequence"/>
</dbReference>
<organism evidence="1 2">
    <name type="scientific">Hypoxylon rubiginosum</name>
    <dbReference type="NCBI Taxonomy" id="110542"/>
    <lineage>
        <taxon>Eukaryota</taxon>
        <taxon>Fungi</taxon>
        <taxon>Dikarya</taxon>
        <taxon>Ascomycota</taxon>
        <taxon>Pezizomycotina</taxon>
        <taxon>Sordariomycetes</taxon>
        <taxon>Xylariomycetidae</taxon>
        <taxon>Xylariales</taxon>
        <taxon>Hypoxylaceae</taxon>
        <taxon>Hypoxylon</taxon>
    </lineage>
</organism>
<proteinExistence type="predicted"/>
<reference evidence="1 2" key="1">
    <citation type="journal article" date="2022" name="New Phytol.">
        <title>Ecological generalism drives hyperdiversity of secondary metabolite gene clusters in xylarialean endophytes.</title>
        <authorList>
            <person name="Franco M.E.E."/>
            <person name="Wisecaver J.H."/>
            <person name="Arnold A.E."/>
            <person name="Ju Y.M."/>
            <person name="Slot J.C."/>
            <person name="Ahrendt S."/>
            <person name="Moore L.P."/>
            <person name="Eastman K.E."/>
            <person name="Scott K."/>
            <person name="Konkel Z."/>
            <person name="Mondo S.J."/>
            <person name="Kuo A."/>
            <person name="Hayes R.D."/>
            <person name="Haridas S."/>
            <person name="Andreopoulos B."/>
            <person name="Riley R."/>
            <person name="LaButti K."/>
            <person name="Pangilinan J."/>
            <person name="Lipzen A."/>
            <person name="Amirebrahimi M."/>
            <person name="Yan J."/>
            <person name="Adam C."/>
            <person name="Keymanesh K."/>
            <person name="Ng V."/>
            <person name="Louie K."/>
            <person name="Northen T."/>
            <person name="Drula E."/>
            <person name="Henrissat B."/>
            <person name="Hsieh H.M."/>
            <person name="Youens-Clark K."/>
            <person name="Lutzoni F."/>
            <person name="Miadlikowska J."/>
            <person name="Eastwood D.C."/>
            <person name="Hamelin R.C."/>
            <person name="Grigoriev I.V."/>
            <person name="U'Ren J.M."/>
        </authorList>
    </citation>
    <scope>NUCLEOTIDE SEQUENCE [LARGE SCALE GENOMIC DNA]</scope>
    <source>
        <strain evidence="1 2">CBS 119005</strain>
    </source>
</reference>
<name>A0ACB9YHI1_9PEZI</name>
<sequence length="271" mass="29157">MSCLWRKGRCLGAVSSSLVFRSISLHITAATVRYLKDSSNRSITGIHIMSSGNVPRNVATDGVRLRLGTVEDIPAMLRLMDIATDWLVKKGQTGQWGTERPSANPARIKQATEKAESGGTWIAVDTNSLSSRTEDGLFGGEAESPYQSTDKSGGEDEGLSIINGVVGALTVGQANPYVQPATEPELYIQFLVSDRASGGKGIGTLLLEQARTLARKAGVSLLRVDCYAGGSGGLVRYYESQGFERTEAFEINGWPGQILIQRLDKDDELES</sequence>
<protein>
    <submittedName>
        <fullName evidence="1">Uncharacterized protein</fullName>
    </submittedName>
</protein>
<comment type="caution">
    <text evidence="1">The sequence shown here is derived from an EMBL/GenBank/DDBJ whole genome shotgun (WGS) entry which is preliminary data.</text>
</comment>
<evidence type="ECO:0000313" key="2">
    <source>
        <dbReference type="Proteomes" id="UP001497700"/>
    </source>
</evidence>
<gene>
    <name evidence="1" type="ORF">F4820DRAFT_442338</name>
</gene>
<keyword evidence="2" id="KW-1185">Reference proteome</keyword>
<dbReference type="EMBL" id="MU393760">
    <property type="protein sequence ID" value="KAI4858495.1"/>
    <property type="molecule type" value="Genomic_DNA"/>
</dbReference>